<reference evidence="7 8" key="1">
    <citation type="journal article" date="2016" name="Mol. Biol. Evol.">
        <title>Comparative Genomics of Early-Diverging Mushroom-Forming Fungi Provides Insights into the Origins of Lignocellulose Decay Capabilities.</title>
        <authorList>
            <person name="Nagy L.G."/>
            <person name="Riley R."/>
            <person name="Tritt A."/>
            <person name="Adam C."/>
            <person name="Daum C."/>
            <person name="Floudas D."/>
            <person name="Sun H."/>
            <person name="Yadav J.S."/>
            <person name="Pangilinan J."/>
            <person name="Larsson K.H."/>
            <person name="Matsuura K."/>
            <person name="Barry K."/>
            <person name="Labutti K."/>
            <person name="Kuo R."/>
            <person name="Ohm R.A."/>
            <person name="Bhattacharya S.S."/>
            <person name="Shirouzu T."/>
            <person name="Yoshinaga Y."/>
            <person name="Martin F.M."/>
            <person name="Grigoriev I.V."/>
            <person name="Hibbett D.S."/>
        </authorList>
    </citation>
    <scope>NUCLEOTIDE SEQUENCE [LARGE SCALE GENOMIC DNA]</scope>
    <source>
        <strain evidence="7 8">L-15889</strain>
    </source>
</reference>
<dbReference type="InterPro" id="IPR043047">
    <property type="entry name" value="Hri1_N_sf"/>
</dbReference>
<dbReference type="Pfam" id="PF16815">
    <property type="entry name" value="HRI1"/>
    <property type="match status" value="1"/>
</dbReference>
<evidence type="ECO:0000256" key="4">
    <source>
        <dbReference type="ARBA" id="ARBA00017063"/>
    </source>
</evidence>
<proteinExistence type="inferred from homology"/>
<evidence type="ECO:0000256" key="1">
    <source>
        <dbReference type="ARBA" id="ARBA00004123"/>
    </source>
</evidence>
<dbReference type="InterPro" id="IPR038744">
    <property type="entry name" value="Hri1_N"/>
</dbReference>
<evidence type="ECO:0000313" key="8">
    <source>
        <dbReference type="Proteomes" id="UP000076727"/>
    </source>
</evidence>
<comment type="similarity">
    <text evidence="3">Belongs to the HRI1 family.</text>
</comment>
<comment type="subcellular location">
    <subcellularLocation>
        <location evidence="2">Cytoplasm</location>
    </subcellularLocation>
    <subcellularLocation>
        <location evidence="1">Nucleus</location>
    </subcellularLocation>
</comment>
<evidence type="ECO:0000313" key="7">
    <source>
        <dbReference type="EMBL" id="KZT70469.1"/>
    </source>
</evidence>
<protein>
    <recommendedName>
        <fullName evidence="4">Protein HRI1</fullName>
    </recommendedName>
</protein>
<dbReference type="GO" id="GO:0005737">
    <property type="term" value="C:cytoplasm"/>
    <property type="evidence" value="ECO:0007669"/>
    <property type="project" value="UniProtKB-SubCell"/>
</dbReference>
<evidence type="ECO:0000256" key="3">
    <source>
        <dbReference type="ARBA" id="ARBA00005229"/>
    </source>
</evidence>
<sequence>MSEDAASGQQLADISKRVWIRWGDGEPFENTSTLVLTAPSQTFIDIRVLKLPLPRASDLNHVDSAIDISRLDWAFAGVAATEYRDGICHKTWTHHVDSRYAYGDKPPLDEGDMFPEPDGVLCREKGRMVNPDTGRISHYEEMWESVEAQATSTESCKYCLVASVGGPVAEAHRARGMLIRVGHFVQCLLIVGDEVNIERWEYASAEATDTHQPSGVRPAGWVRSVKLGPRFLPCSWFFRAAECREGETLEDETQLWTWTLAEKASW</sequence>
<dbReference type="Gene3D" id="2.40.128.320">
    <property type="entry name" value="Protein HRI1, N-terminal domain"/>
    <property type="match status" value="1"/>
</dbReference>
<dbReference type="InterPro" id="IPR031818">
    <property type="entry name" value="Hri1"/>
</dbReference>
<gene>
    <name evidence="7" type="ORF">DAEQUDRAFT_810643</name>
</gene>
<keyword evidence="8" id="KW-1185">Reference proteome</keyword>
<organism evidence="7 8">
    <name type="scientific">Daedalea quercina L-15889</name>
    <dbReference type="NCBI Taxonomy" id="1314783"/>
    <lineage>
        <taxon>Eukaryota</taxon>
        <taxon>Fungi</taxon>
        <taxon>Dikarya</taxon>
        <taxon>Basidiomycota</taxon>
        <taxon>Agaricomycotina</taxon>
        <taxon>Agaricomycetes</taxon>
        <taxon>Polyporales</taxon>
        <taxon>Fomitopsis</taxon>
    </lineage>
</organism>
<dbReference type="EMBL" id="KV429051">
    <property type="protein sequence ID" value="KZT70469.1"/>
    <property type="molecule type" value="Genomic_DNA"/>
</dbReference>
<dbReference type="Proteomes" id="UP000076727">
    <property type="component" value="Unassembled WGS sequence"/>
</dbReference>
<keyword evidence="6" id="KW-0539">Nucleus</keyword>
<dbReference type="OrthoDB" id="4045395at2759"/>
<accession>A0A165R9D4</accession>
<dbReference type="CDD" id="cd11692">
    <property type="entry name" value="HRI1_N_like"/>
    <property type="match status" value="1"/>
</dbReference>
<evidence type="ECO:0000256" key="2">
    <source>
        <dbReference type="ARBA" id="ARBA00004496"/>
    </source>
</evidence>
<dbReference type="STRING" id="1314783.A0A165R9D4"/>
<keyword evidence="5" id="KW-0963">Cytoplasm</keyword>
<dbReference type="AlphaFoldDB" id="A0A165R9D4"/>
<evidence type="ECO:0000256" key="5">
    <source>
        <dbReference type="ARBA" id="ARBA00022490"/>
    </source>
</evidence>
<name>A0A165R9D4_9APHY</name>
<evidence type="ECO:0000256" key="6">
    <source>
        <dbReference type="ARBA" id="ARBA00023242"/>
    </source>
</evidence>
<dbReference type="GO" id="GO:0005634">
    <property type="term" value="C:nucleus"/>
    <property type="evidence" value="ECO:0007669"/>
    <property type="project" value="UniProtKB-SubCell"/>
</dbReference>